<dbReference type="EMBL" id="CP064782">
    <property type="protein sequence ID" value="QWT49742.1"/>
    <property type="molecule type" value="Genomic_DNA"/>
</dbReference>
<feature type="domain" description="YEATS-Like-Associating Three TM" evidence="4">
    <location>
        <begin position="4"/>
        <end position="112"/>
    </location>
</feature>
<keyword evidence="3" id="KW-0472">Membrane</keyword>
<keyword evidence="6" id="KW-1185">Reference proteome</keyword>
<keyword evidence="3" id="KW-1133">Transmembrane helix</keyword>
<evidence type="ECO:0000256" key="3">
    <source>
        <dbReference type="SAM" id="Phobius"/>
    </source>
</evidence>
<dbReference type="AlphaFoldDB" id="A0A975XVD8"/>
<evidence type="ECO:0000313" key="6">
    <source>
        <dbReference type="Proteomes" id="UP000683428"/>
    </source>
</evidence>
<evidence type="ECO:0000256" key="1">
    <source>
        <dbReference type="SAM" id="Coils"/>
    </source>
</evidence>
<feature type="transmembrane region" description="Helical" evidence="3">
    <location>
        <begin position="35"/>
        <end position="56"/>
    </location>
</feature>
<gene>
    <name evidence="5" type="ORF">Azoinq_03775</name>
</gene>
<name>A0A975XVD8_9RHOO</name>
<feature type="coiled-coil region" evidence="1">
    <location>
        <begin position="98"/>
        <end position="125"/>
    </location>
</feature>
<proteinExistence type="predicted"/>
<feature type="transmembrane region" description="Helical" evidence="3">
    <location>
        <begin position="6"/>
        <end position="23"/>
    </location>
</feature>
<protein>
    <recommendedName>
        <fullName evidence="4">YEATS-Like-Associating Three TM domain-containing protein</fullName>
    </recommendedName>
</protein>
<dbReference type="Proteomes" id="UP000683428">
    <property type="component" value="Chromosome"/>
</dbReference>
<feature type="region of interest" description="Disordered" evidence="2">
    <location>
        <begin position="204"/>
        <end position="228"/>
    </location>
</feature>
<feature type="transmembrane region" description="Helical" evidence="3">
    <location>
        <begin position="76"/>
        <end position="94"/>
    </location>
</feature>
<evidence type="ECO:0000313" key="5">
    <source>
        <dbReference type="EMBL" id="QWT49742.1"/>
    </source>
</evidence>
<keyword evidence="1" id="KW-0175">Coiled coil</keyword>
<dbReference type="Pfam" id="PF20303">
    <property type="entry name" value="YLATT"/>
    <property type="match status" value="1"/>
</dbReference>
<evidence type="ECO:0000259" key="4">
    <source>
        <dbReference type="Pfam" id="PF20303"/>
    </source>
</evidence>
<keyword evidence="3" id="KW-0812">Transmembrane</keyword>
<dbReference type="RefSeq" id="WP_216125781.1">
    <property type="nucleotide sequence ID" value="NZ_CP064782.1"/>
</dbReference>
<evidence type="ECO:0000256" key="2">
    <source>
        <dbReference type="SAM" id="MobiDB-lite"/>
    </source>
</evidence>
<sequence length="228" mass="24120">MLGYILGTMLLAGIFGGLINSYLSDPQVEKPLAQWQHVVVGIGAAFMVPVFLNTISSRLIAEITGPDLTSDMLSKLLILAGFCLLAAVSSRAFIRSMTDRLLREVADARKEAQAAKDQAASAAAIANLTVEPDTPPVTATRALLGSGEEPGGAPMGETERQVLTALVHSRYTMRSVSGIAQDTGLARPTVESTLAELADKSLVTESQSQTGQPRWYATAQGHQVLPES</sequence>
<dbReference type="KEGG" id="aiq:Azoinq_03775"/>
<organism evidence="5 6">
    <name type="scientific">Azospira inquinata</name>
    <dbReference type="NCBI Taxonomy" id="2785627"/>
    <lineage>
        <taxon>Bacteria</taxon>
        <taxon>Pseudomonadati</taxon>
        <taxon>Pseudomonadota</taxon>
        <taxon>Betaproteobacteria</taxon>
        <taxon>Rhodocyclales</taxon>
        <taxon>Rhodocyclaceae</taxon>
        <taxon>Azospira</taxon>
    </lineage>
</organism>
<dbReference type="InterPro" id="IPR046890">
    <property type="entry name" value="YLATT"/>
</dbReference>
<accession>A0A975XVD8</accession>
<reference evidence="5" key="1">
    <citation type="submission" date="2020-11" db="EMBL/GenBank/DDBJ databases">
        <title>Azospira inquinata sp. nov.</title>
        <authorList>
            <person name="Moe W.M."/>
            <person name="Mikes M.C."/>
        </authorList>
    </citation>
    <scope>NUCLEOTIDE SEQUENCE</scope>
    <source>
        <strain evidence="5">Azo-3</strain>
    </source>
</reference>